<name>A0ACC1N8V8_9HYPO</name>
<organism evidence="1 2">
    <name type="scientific">Zarea fungicola</name>
    <dbReference type="NCBI Taxonomy" id="93591"/>
    <lineage>
        <taxon>Eukaryota</taxon>
        <taxon>Fungi</taxon>
        <taxon>Dikarya</taxon>
        <taxon>Ascomycota</taxon>
        <taxon>Pezizomycotina</taxon>
        <taxon>Sordariomycetes</taxon>
        <taxon>Hypocreomycetidae</taxon>
        <taxon>Hypocreales</taxon>
        <taxon>Cordycipitaceae</taxon>
        <taxon>Zarea</taxon>
    </lineage>
</organism>
<sequence length="326" mass="34968">MPSQQQILSSEVILEKYGSSLAGKTILVTGVAADSIGGELAVQLSTAKPALLILSARSQDRVESIVAKIKANGLGVATRFLKMDLGNLSSVREAAASLKDIPTIDHVVASAGVMLSPYGKTVDGIETHFAINYVANFLLVKLLLSQVEAAGPASSIIVVASSEVRAGKVNFDDVNFNDGNSYNPQEGYRQSNAARVMFIKKLAAGLGPRKIRVHSIDPGAVRTGLQRFVPPEAFTAFDDMRAAGQTWTDLDGREWILPEWTTVSEGAATIVTGMIDPTIENFNGSFLHNNAVADEELTTFINNVENWDKLWALSEKLIGESFSLTS</sequence>
<protein>
    <submittedName>
        <fullName evidence="1">Uncharacterized protein</fullName>
    </submittedName>
</protein>
<dbReference type="EMBL" id="JANJQO010000671">
    <property type="protein sequence ID" value="KAJ2975725.1"/>
    <property type="molecule type" value="Genomic_DNA"/>
</dbReference>
<evidence type="ECO:0000313" key="1">
    <source>
        <dbReference type="EMBL" id="KAJ2975725.1"/>
    </source>
</evidence>
<gene>
    <name evidence="1" type="ORF">NQ176_g5363</name>
</gene>
<reference evidence="1" key="1">
    <citation type="submission" date="2022-08" db="EMBL/GenBank/DDBJ databases">
        <title>Genome Sequence of Lecanicillium fungicola.</title>
        <authorList>
            <person name="Buettner E."/>
        </authorList>
    </citation>
    <scope>NUCLEOTIDE SEQUENCE</scope>
    <source>
        <strain evidence="1">Babe33</strain>
    </source>
</reference>
<comment type="caution">
    <text evidence="1">The sequence shown here is derived from an EMBL/GenBank/DDBJ whole genome shotgun (WGS) entry which is preliminary data.</text>
</comment>
<keyword evidence="2" id="KW-1185">Reference proteome</keyword>
<proteinExistence type="predicted"/>
<dbReference type="Proteomes" id="UP001143910">
    <property type="component" value="Unassembled WGS sequence"/>
</dbReference>
<evidence type="ECO:0000313" key="2">
    <source>
        <dbReference type="Proteomes" id="UP001143910"/>
    </source>
</evidence>
<accession>A0ACC1N8V8</accession>